<dbReference type="Proteomes" id="UP001589793">
    <property type="component" value="Unassembled WGS sequence"/>
</dbReference>
<keyword evidence="1" id="KW-0812">Transmembrane</keyword>
<gene>
    <name evidence="2" type="ORF">ACFFF6_15055</name>
</gene>
<feature type="transmembrane region" description="Helical" evidence="1">
    <location>
        <begin position="62"/>
        <end position="85"/>
    </location>
</feature>
<keyword evidence="1" id="KW-1133">Transmembrane helix</keyword>
<name>A0ABV6RE49_9MICO</name>
<feature type="transmembrane region" description="Helical" evidence="1">
    <location>
        <begin position="26"/>
        <end position="50"/>
    </location>
</feature>
<organism evidence="2 3">
    <name type="scientific">Brachybacterium hainanense</name>
    <dbReference type="NCBI Taxonomy" id="1541174"/>
    <lineage>
        <taxon>Bacteria</taxon>
        <taxon>Bacillati</taxon>
        <taxon>Actinomycetota</taxon>
        <taxon>Actinomycetes</taxon>
        <taxon>Micrococcales</taxon>
        <taxon>Dermabacteraceae</taxon>
        <taxon>Brachybacterium</taxon>
    </lineage>
</organism>
<evidence type="ECO:0008006" key="4">
    <source>
        <dbReference type="Google" id="ProtNLM"/>
    </source>
</evidence>
<evidence type="ECO:0000313" key="2">
    <source>
        <dbReference type="EMBL" id="MFC0675281.1"/>
    </source>
</evidence>
<reference evidence="2 3" key="1">
    <citation type="submission" date="2024-09" db="EMBL/GenBank/DDBJ databases">
        <authorList>
            <person name="Sun Q."/>
            <person name="Mori K."/>
        </authorList>
    </citation>
    <scope>NUCLEOTIDE SEQUENCE [LARGE SCALE GENOMIC DNA]</scope>
    <source>
        <strain evidence="2 3">CICC 10874</strain>
    </source>
</reference>
<evidence type="ECO:0000256" key="1">
    <source>
        <dbReference type="SAM" id="Phobius"/>
    </source>
</evidence>
<dbReference type="RefSeq" id="WP_376982173.1">
    <property type="nucleotide sequence ID" value="NZ_JBHLSV010000021.1"/>
</dbReference>
<dbReference type="EMBL" id="JBHLSV010000021">
    <property type="protein sequence ID" value="MFC0675281.1"/>
    <property type="molecule type" value="Genomic_DNA"/>
</dbReference>
<sequence>MSPPEPLPPIDAARRGDPMPGAAPRLGLVALLLALLAVLIALVGAGGIGLVHATQGSGVRLLVAPALLGTGLGLAAIGSGAAGLLRHERPPASAWGIVLGLLAPVIAGASLILGVLAGRLVLAA</sequence>
<accession>A0ABV6RE49</accession>
<proteinExistence type="predicted"/>
<feature type="transmembrane region" description="Helical" evidence="1">
    <location>
        <begin position="97"/>
        <end position="122"/>
    </location>
</feature>
<comment type="caution">
    <text evidence="2">The sequence shown here is derived from an EMBL/GenBank/DDBJ whole genome shotgun (WGS) entry which is preliminary data.</text>
</comment>
<protein>
    <recommendedName>
        <fullName evidence="4">Major facilitator superfamily (MFS) profile domain-containing protein</fullName>
    </recommendedName>
</protein>
<evidence type="ECO:0000313" key="3">
    <source>
        <dbReference type="Proteomes" id="UP001589793"/>
    </source>
</evidence>
<keyword evidence="1" id="KW-0472">Membrane</keyword>
<keyword evidence="3" id="KW-1185">Reference proteome</keyword>